<feature type="transmembrane region" description="Helical" evidence="6">
    <location>
        <begin position="188"/>
        <end position="208"/>
    </location>
</feature>
<name>X1AQH0_9ZZZZ</name>
<protein>
    <recommendedName>
        <fullName evidence="7">ABC3 transporter permease C-terminal domain-containing protein</fullName>
    </recommendedName>
</protein>
<dbReference type="GO" id="GO:0044874">
    <property type="term" value="P:lipoprotein localization to outer membrane"/>
    <property type="evidence" value="ECO:0007669"/>
    <property type="project" value="TreeGrafter"/>
</dbReference>
<evidence type="ECO:0000259" key="7">
    <source>
        <dbReference type="Pfam" id="PF02687"/>
    </source>
</evidence>
<organism evidence="8">
    <name type="scientific">marine sediment metagenome</name>
    <dbReference type="NCBI Taxonomy" id="412755"/>
    <lineage>
        <taxon>unclassified sequences</taxon>
        <taxon>metagenomes</taxon>
        <taxon>ecological metagenomes</taxon>
    </lineage>
</organism>
<dbReference type="AlphaFoldDB" id="X1AQH0"/>
<dbReference type="InterPro" id="IPR051447">
    <property type="entry name" value="Lipoprotein-release_system"/>
</dbReference>
<accession>X1AQH0</accession>
<dbReference type="InterPro" id="IPR003838">
    <property type="entry name" value="ABC3_permease_C"/>
</dbReference>
<evidence type="ECO:0000256" key="1">
    <source>
        <dbReference type="ARBA" id="ARBA00004651"/>
    </source>
</evidence>
<keyword evidence="5 6" id="KW-0472">Membrane</keyword>
<dbReference type="PANTHER" id="PTHR30489:SF0">
    <property type="entry name" value="LIPOPROTEIN-RELEASING SYSTEM TRANSMEMBRANE PROTEIN LOLE"/>
    <property type="match status" value="1"/>
</dbReference>
<keyword evidence="4 6" id="KW-1133">Transmembrane helix</keyword>
<evidence type="ECO:0000256" key="5">
    <source>
        <dbReference type="ARBA" id="ARBA00023136"/>
    </source>
</evidence>
<sequence>MEGLLISVFGGAVGPFLGAFVFSLLGKTTPFLALTGGGLLPIRFSASVFLLAAAAAVLCLLALLVPAIQAARRGVVHQRQYVARPPRAPFWQRFYLDLVMLVLGGVLYWELRARGSLLTQDTFGGLDMDPLMLITPLLLMVSVAIVFLRLFPIVLSLAARLGRYVTNAPVILGLRYMARNPVQYGRPILLLMMAASVGMFSASFIGTLERSHSDQAAYSTGSDVRLEKFYDRYTAKDTLVERYSSIPGVEDLSIAHRGTGRTEGMFALEYFRVLAIDPESFGQVAWYRDDFSEKPLPELMNLLAEDQPLKEGLDLPEGTEYIGLWVRPIVPHPGLVIYVRVKDSLGYYIDFELGSSAAEGWQYLEASLMSEETDRLLTPPLNLQSIYVRVRRGAFPGAAPVGVYLDDLQVRGSFYHLTPFHTFEPVAIDDFEDLQIRASLFSESVLIDDFEDVLNWTAIAEEETFRREIDAFTMNNEEFYSGAASGEFKWASGEIFDHMAIYPNLDTRPLVLLASRSLLDRTGISPGSTVDIRMLNPGQRMSVVVKDVVDYFPTLDPTDGEFVIANLNRLSSLRSLVLSRHMHFFPDEVWLTVTDDKEQKEAVLDTLGIREFGALVLHNQAEMIAEAKADPLAAAGWGGILLIAFLGVTFVSGLGFAVYAYLSARRRQLEFAILRALGFSLRQIIGLVSLEQLLVIGAGMGIGTFIGLRLDFLMMPFLQFFVGRGGRAVPPVVLTTDWFTIGIA</sequence>
<feature type="domain" description="ABC3 transporter permease C-terminal" evidence="7">
    <location>
        <begin position="643"/>
        <end position="715"/>
    </location>
</feature>
<evidence type="ECO:0000256" key="6">
    <source>
        <dbReference type="SAM" id="Phobius"/>
    </source>
</evidence>
<comment type="caution">
    <text evidence="8">The sequence shown here is derived from an EMBL/GenBank/DDBJ whole genome shotgun (WGS) entry which is preliminary data.</text>
</comment>
<feature type="transmembrane region" description="Helical" evidence="6">
    <location>
        <begin position="131"/>
        <end position="151"/>
    </location>
</feature>
<keyword evidence="2" id="KW-1003">Cell membrane</keyword>
<reference evidence="8" key="1">
    <citation type="journal article" date="2014" name="Front. Microbiol.">
        <title>High frequency of phylogenetically diverse reductive dehalogenase-homologous genes in deep subseafloor sedimentary metagenomes.</title>
        <authorList>
            <person name="Kawai M."/>
            <person name="Futagami T."/>
            <person name="Toyoda A."/>
            <person name="Takaki Y."/>
            <person name="Nishi S."/>
            <person name="Hori S."/>
            <person name="Arai W."/>
            <person name="Tsubouchi T."/>
            <person name="Morono Y."/>
            <person name="Uchiyama I."/>
            <person name="Ito T."/>
            <person name="Fujiyama A."/>
            <person name="Inagaki F."/>
            <person name="Takami H."/>
        </authorList>
    </citation>
    <scope>NUCLEOTIDE SEQUENCE</scope>
    <source>
        <strain evidence="8">Expedition CK06-06</strain>
    </source>
</reference>
<evidence type="ECO:0000256" key="2">
    <source>
        <dbReference type="ARBA" id="ARBA00022475"/>
    </source>
</evidence>
<gene>
    <name evidence="8" type="ORF">S01H4_03127</name>
</gene>
<proteinExistence type="predicted"/>
<evidence type="ECO:0000256" key="4">
    <source>
        <dbReference type="ARBA" id="ARBA00022989"/>
    </source>
</evidence>
<dbReference type="Pfam" id="PF02687">
    <property type="entry name" value="FtsX"/>
    <property type="match status" value="1"/>
</dbReference>
<evidence type="ECO:0000313" key="8">
    <source>
        <dbReference type="EMBL" id="GAG74533.1"/>
    </source>
</evidence>
<feature type="transmembrane region" description="Helical" evidence="6">
    <location>
        <begin position="42"/>
        <end position="65"/>
    </location>
</feature>
<feature type="transmembrane region" description="Helical" evidence="6">
    <location>
        <begin position="637"/>
        <end position="662"/>
    </location>
</feature>
<dbReference type="EMBL" id="BART01000739">
    <property type="protein sequence ID" value="GAG74533.1"/>
    <property type="molecule type" value="Genomic_DNA"/>
</dbReference>
<feature type="transmembrane region" description="Helical" evidence="6">
    <location>
        <begin position="683"/>
        <end position="708"/>
    </location>
</feature>
<dbReference type="PANTHER" id="PTHR30489">
    <property type="entry name" value="LIPOPROTEIN-RELEASING SYSTEM TRANSMEMBRANE PROTEIN LOLE"/>
    <property type="match status" value="1"/>
</dbReference>
<evidence type="ECO:0000256" key="3">
    <source>
        <dbReference type="ARBA" id="ARBA00022692"/>
    </source>
</evidence>
<feature type="non-terminal residue" evidence="8">
    <location>
        <position position="744"/>
    </location>
</feature>
<comment type="subcellular location">
    <subcellularLocation>
        <location evidence="1">Cell membrane</location>
        <topology evidence="1">Multi-pass membrane protein</topology>
    </subcellularLocation>
</comment>
<dbReference type="GO" id="GO:0098797">
    <property type="term" value="C:plasma membrane protein complex"/>
    <property type="evidence" value="ECO:0007669"/>
    <property type="project" value="TreeGrafter"/>
</dbReference>
<feature type="transmembrane region" description="Helical" evidence="6">
    <location>
        <begin position="94"/>
        <end position="111"/>
    </location>
</feature>
<keyword evidence="3 6" id="KW-0812">Transmembrane</keyword>